<feature type="domain" description="SANT" evidence="4">
    <location>
        <begin position="458"/>
        <end position="508"/>
    </location>
</feature>
<feature type="compositionally biased region" description="Basic and acidic residues" evidence="2">
    <location>
        <begin position="438"/>
        <end position="462"/>
    </location>
</feature>
<name>I7LY66_TETTS</name>
<dbReference type="RefSeq" id="XP_001028032.2">
    <property type="nucleotide sequence ID" value="XM_001028032.2"/>
</dbReference>
<evidence type="ECO:0000259" key="5">
    <source>
        <dbReference type="PROSITE" id="PS51294"/>
    </source>
</evidence>
<dbReference type="CDD" id="cd00167">
    <property type="entry name" value="SANT"/>
    <property type="match status" value="1"/>
</dbReference>
<proteinExistence type="predicted"/>
<evidence type="ECO:0000313" key="6">
    <source>
        <dbReference type="EMBL" id="EAS07790.2"/>
    </source>
</evidence>
<dbReference type="InterPro" id="IPR017884">
    <property type="entry name" value="SANT_dom"/>
</dbReference>
<keyword evidence="6" id="KW-0238">DNA-binding</keyword>
<dbReference type="GeneID" id="7845528"/>
<dbReference type="InterPro" id="IPR009057">
    <property type="entry name" value="Homeodomain-like_sf"/>
</dbReference>
<protein>
    <submittedName>
        <fullName evidence="6">Myb-like DNA-binding domain protein</fullName>
    </submittedName>
</protein>
<feature type="compositionally biased region" description="Polar residues" evidence="2">
    <location>
        <begin position="190"/>
        <end position="200"/>
    </location>
</feature>
<evidence type="ECO:0000313" key="7">
    <source>
        <dbReference type="Proteomes" id="UP000009168"/>
    </source>
</evidence>
<evidence type="ECO:0000256" key="1">
    <source>
        <dbReference type="SAM" id="Coils"/>
    </source>
</evidence>
<evidence type="ECO:0000259" key="3">
    <source>
        <dbReference type="PROSITE" id="PS50090"/>
    </source>
</evidence>
<reference evidence="7" key="1">
    <citation type="journal article" date="2006" name="PLoS Biol.">
        <title>Macronuclear genome sequence of the ciliate Tetrahymena thermophila, a model eukaryote.</title>
        <authorList>
            <person name="Eisen J.A."/>
            <person name="Coyne R.S."/>
            <person name="Wu M."/>
            <person name="Wu D."/>
            <person name="Thiagarajan M."/>
            <person name="Wortman J.R."/>
            <person name="Badger J.H."/>
            <person name="Ren Q."/>
            <person name="Amedeo P."/>
            <person name="Jones K.M."/>
            <person name="Tallon L.J."/>
            <person name="Delcher A.L."/>
            <person name="Salzberg S.L."/>
            <person name="Silva J.C."/>
            <person name="Haas B.J."/>
            <person name="Majoros W.H."/>
            <person name="Farzad M."/>
            <person name="Carlton J.M."/>
            <person name="Smith R.K. Jr."/>
            <person name="Garg J."/>
            <person name="Pearlman R.E."/>
            <person name="Karrer K.M."/>
            <person name="Sun L."/>
            <person name="Manning G."/>
            <person name="Elde N.C."/>
            <person name="Turkewitz A.P."/>
            <person name="Asai D.J."/>
            <person name="Wilkes D.E."/>
            <person name="Wang Y."/>
            <person name="Cai H."/>
            <person name="Collins K."/>
            <person name="Stewart B.A."/>
            <person name="Lee S.R."/>
            <person name="Wilamowska K."/>
            <person name="Weinberg Z."/>
            <person name="Ruzzo W.L."/>
            <person name="Wloga D."/>
            <person name="Gaertig J."/>
            <person name="Frankel J."/>
            <person name="Tsao C.-C."/>
            <person name="Gorovsky M.A."/>
            <person name="Keeling P.J."/>
            <person name="Waller R.F."/>
            <person name="Patron N.J."/>
            <person name="Cherry J.M."/>
            <person name="Stover N.A."/>
            <person name="Krieger C.J."/>
            <person name="del Toro C."/>
            <person name="Ryder H.F."/>
            <person name="Williamson S.C."/>
            <person name="Barbeau R.A."/>
            <person name="Hamilton E.P."/>
            <person name="Orias E."/>
        </authorList>
    </citation>
    <scope>NUCLEOTIDE SEQUENCE [LARGE SCALE GENOMIC DNA]</scope>
    <source>
        <strain evidence="7">SB210</strain>
    </source>
</reference>
<feature type="region of interest" description="Disordered" evidence="2">
    <location>
        <begin position="190"/>
        <end position="234"/>
    </location>
</feature>
<dbReference type="Proteomes" id="UP000009168">
    <property type="component" value="Unassembled WGS sequence"/>
</dbReference>
<feature type="domain" description="HTH myb-type" evidence="5">
    <location>
        <begin position="462"/>
        <end position="508"/>
    </location>
</feature>
<dbReference type="KEGG" id="tet:TTHERM_00526210"/>
<feature type="coiled-coil region" evidence="1">
    <location>
        <begin position="269"/>
        <end position="298"/>
    </location>
</feature>
<dbReference type="PROSITE" id="PS51294">
    <property type="entry name" value="HTH_MYB"/>
    <property type="match status" value="1"/>
</dbReference>
<accession>I7LY66</accession>
<dbReference type="SUPFAM" id="SSF46689">
    <property type="entry name" value="Homeodomain-like"/>
    <property type="match status" value="1"/>
</dbReference>
<dbReference type="PROSITE" id="PS51293">
    <property type="entry name" value="SANT"/>
    <property type="match status" value="1"/>
</dbReference>
<dbReference type="GO" id="GO:0003677">
    <property type="term" value="F:DNA binding"/>
    <property type="evidence" value="ECO:0007669"/>
    <property type="project" value="UniProtKB-KW"/>
</dbReference>
<dbReference type="InterPro" id="IPR001005">
    <property type="entry name" value="SANT/Myb"/>
</dbReference>
<dbReference type="Gene3D" id="1.10.10.60">
    <property type="entry name" value="Homeodomain-like"/>
    <property type="match status" value="1"/>
</dbReference>
<organism evidence="6 7">
    <name type="scientific">Tetrahymena thermophila (strain SB210)</name>
    <dbReference type="NCBI Taxonomy" id="312017"/>
    <lineage>
        <taxon>Eukaryota</taxon>
        <taxon>Sar</taxon>
        <taxon>Alveolata</taxon>
        <taxon>Ciliophora</taxon>
        <taxon>Intramacronucleata</taxon>
        <taxon>Oligohymenophorea</taxon>
        <taxon>Hymenostomatida</taxon>
        <taxon>Tetrahymenina</taxon>
        <taxon>Tetrahymenidae</taxon>
        <taxon>Tetrahymena</taxon>
    </lineage>
</organism>
<feature type="region of interest" description="Disordered" evidence="2">
    <location>
        <begin position="437"/>
        <end position="462"/>
    </location>
</feature>
<feature type="domain" description="Myb-like" evidence="3">
    <location>
        <begin position="462"/>
        <end position="506"/>
    </location>
</feature>
<keyword evidence="7" id="KW-1185">Reference proteome</keyword>
<gene>
    <name evidence="6" type="ORF">TTHERM_00526210</name>
</gene>
<feature type="region of interest" description="Disordered" evidence="2">
    <location>
        <begin position="33"/>
        <end position="70"/>
    </location>
</feature>
<dbReference type="EMBL" id="GG662209">
    <property type="protein sequence ID" value="EAS07790.2"/>
    <property type="molecule type" value="Genomic_DNA"/>
</dbReference>
<dbReference type="PROSITE" id="PS50090">
    <property type="entry name" value="MYB_LIKE"/>
    <property type="match status" value="1"/>
</dbReference>
<dbReference type="SMART" id="SM00717">
    <property type="entry name" value="SANT"/>
    <property type="match status" value="1"/>
</dbReference>
<dbReference type="InterPro" id="IPR017930">
    <property type="entry name" value="Myb_dom"/>
</dbReference>
<dbReference type="AlphaFoldDB" id="I7LY66"/>
<evidence type="ECO:0000259" key="4">
    <source>
        <dbReference type="PROSITE" id="PS51293"/>
    </source>
</evidence>
<dbReference type="Pfam" id="PF00249">
    <property type="entry name" value="Myb_DNA-binding"/>
    <property type="match status" value="1"/>
</dbReference>
<evidence type="ECO:0000256" key="2">
    <source>
        <dbReference type="SAM" id="MobiDB-lite"/>
    </source>
</evidence>
<sequence>MYQKKNNIKDPFYLNIKENDALYQQAQDLQSVMKQIQDKDKQKPKSQNQKCRNQQKDQSPNQNNQKKHLNKADEKQIQGFYGPVQNDQDGLSKDMIKFNGHIYQADQKINLEEQPAEIDQLSLSKDIIRFNGPLILLAEQQEEQIKRATIKIQKLWKAKYHTIKKIKQEQQNDNQNIPSANEFTFQLQKKNQNGSPQQDNKIIKQEISPQKAIKKSPQLQKNIESPEKVQKAGPLIGSPEKQIKQGYLQKYQQKKNNECQNDIQQEKIVKDIQKEIQQVNLKKENTQNRDENKNYNQQQNINLQQIEKQPSQQFQQQPQQQIFKDQKKVVVVNGGFKRTKIQKNQIEKPYEIQNIVINNKQNQLEKRYVDKELVNQLIQQNQVINLQKKSKSEQNVIDKNNQKEKILVNSPPKQLPINIDLKKALIAEIISKQIKQQESIDHKQEDHASRPKSQLFDKEHKKWEQKDKDVLKKLVEVYGNNNWQELAQHMPNKTAEQCKKMYEKLNSL</sequence>
<dbReference type="InParanoid" id="I7LY66"/>
<keyword evidence="1" id="KW-0175">Coiled coil</keyword>
<dbReference type="SMR" id="I7LY66"/>